<keyword evidence="13" id="KW-0413">Isomerase</keyword>
<dbReference type="InterPro" id="IPR001538">
    <property type="entry name" value="Man6P_isomerase-2_C"/>
</dbReference>
<dbReference type="Pfam" id="PF00483">
    <property type="entry name" value="NTP_transferase"/>
    <property type="match status" value="1"/>
</dbReference>
<protein>
    <recommendedName>
        <fullName evidence="3">mannose-1-phosphate guanylyltransferase</fullName>
        <ecNumber evidence="3">2.7.7.13</ecNumber>
    </recommendedName>
</protein>
<evidence type="ECO:0000259" key="10">
    <source>
        <dbReference type="Pfam" id="PF00483"/>
    </source>
</evidence>
<keyword evidence="4 13" id="KW-0808">Transferase</keyword>
<dbReference type="Pfam" id="PF22640">
    <property type="entry name" value="ManC_GMP_beta-helix"/>
    <property type="match status" value="1"/>
</dbReference>
<dbReference type="GO" id="GO:0004475">
    <property type="term" value="F:mannose-1-phosphate guanylyltransferase (GTP) activity"/>
    <property type="evidence" value="ECO:0007669"/>
    <property type="project" value="UniProtKB-EC"/>
</dbReference>
<dbReference type="CDD" id="cd02509">
    <property type="entry name" value="GDP-M1P_Guanylyltransferase"/>
    <property type="match status" value="1"/>
</dbReference>
<evidence type="ECO:0000256" key="2">
    <source>
        <dbReference type="ARBA" id="ARBA00006115"/>
    </source>
</evidence>
<dbReference type="PANTHER" id="PTHR46390">
    <property type="entry name" value="MANNOSE-1-PHOSPHATE GUANYLYLTRANSFERASE"/>
    <property type="match status" value="1"/>
</dbReference>
<comment type="catalytic activity">
    <reaction evidence="8">
        <text>alpha-D-mannose 1-phosphate + GTP + H(+) = GDP-alpha-D-mannose + diphosphate</text>
        <dbReference type="Rhea" id="RHEA:15229"/>
        <dbReference type="ChEBI" id="CHEBI:15378"/>
        <dbReference type="ChEBI" id="CHEBI:33019"/>
        <dbReference type="ChEBI" id="CHEBI:37565"/>
        <dbReference type="ChEBI" id="CHEBI:57527"/>
        <dbReference type="ChEBI" id="CHEBI:58409"/>
        <dbReference type="EC" id="2.7.7.13"/>
    </reaction>
</comment>
<dbReference type="SUPFAM" id="SSF53448">
    <property type="entry name" value="Nucleotide-diphospho-sugar transferases"/>
    <property type="match status" value="1"/>
</dbReference>
<comment type="pathway">
    <text evidence="1">Nucleotide-sugar biosynthesis; GDP-alpha-D-mannose biosynthesis; GDP-alpha-D-mannose from alpha-D-mannose 1-phosphate (GTP route): step 1/1.</text>
</comment>
<dbReference type="InterPro" id="IPR054566">
    <property type="entry name" value="ManC/GMP-like_b-helix"/>
</dbReference>
<dbReference type="UniPathway" id="UPA00126">
    <property type="reaction ID" value="UER00930"/>
</dbReference>
<dbReference type="Gene3D" id="3.90.550.10">
    <property type="entry name" value="Spore Coat Polysaccharide Biosynthesis Protein SpsA, Chain A"/>
    <property type="match status" value="1"/>
</dbReference>
<gene>
    <name evidence="13" type="ORF">EDC23_1048</name>
</gene>
<feature type="domain" description="Nucleotidyl transferase" evidence="10">
    <location>
        <begin position="6"/>
        <end position="302"/>
    </location>
</feature>
<dbReference type="EMBL" id="SOQX01000002">
    <property type="protein sequence ID" value="TDY02672.1"/>
    <property type="molecule type" value="Genomic_DNA"/>
</dbReference>
<evidence type="ECO:0000256" key="3">
    <source>
        <dbReference type="ARBA" id="ARBA00012387"/>
    </source>
</evidence>
<evidence type="ECO:0000256" key="5">
    <source>
        <dbReference type="ARBA" id="ARBA00022695"/>
    </source>
</evidence>
<proteinExistence type="inferred from homology"/>
<dbReference type="FunFam" id="3.90.550.10:FF:000046">
    <property type="entry name" value="Mannose-1-phosphate guanylyltransferase (GDP)"/>
    <property type="match status" value="1"/>
</dbReference>
<feature type="domain" description="Mannose-6-phosphate isomerase type II C-terminal" evidence="11">
    <location>
        <begin position="368"/>
        <end position="482"/>
    </location>
</feature>
<dbReference type="GO" id="GO:0005525">
    <property type="term" value="F:GTP binding"/>
    <property type="evidence" value="ECO:0007669"/>
    <property type="project" value="UniProtKB-KW"/>
</dbReference>
<dbReference type="OrthoDB" id="9806359at2"/>
<accession>A0A4R8IP34</accession>
<reference evidence="13 14" key="1">
    <citation type="submission" date="2019-03" db="EMBL/GenBank/DDBJ databases">
        <title>Genomic Encyclopedia of Type Strains, Phase IV (KMG-IV): sequencing the most valuable type-strain genomes for metagenomic binning, comparative biology and taxonomic classification.</title>
        <authorList>
            <person name="Goeker M."/>
        </authorList>
    </citation>
    <scope>NUCLEOTIDE SEQUENCE [LARGE SCALE GENOMIC DNA]</scope>
    <source>
        <strain evidence="13 14">DSM 16326</strain>
    </source>
</reference>
<dbReference type="InterPro" id="IPR005835">
    <property type="entry name" value="NTP_transferase_dom"/>
</dbReference>
<dbReference type="Gene3D" id="2.60.120.10">
    <property type="entry name" value="Jelly Rolls"/>
    <property type="match status" value="1"/>
</dbReference>
<evidence type="ECO:0000256" key="4">
    <source>
        <dbReference type="ARBA" id="ARBA00022679"/>
    </source>
</evidence>
<feature type="domain" description="MannoseP isomerase/GMP-like beta-helix" evidence="12">
    <location>
        <begin position="312"/>
        <end position="364"/>
    </location>
</feature>
<comment type="caution">
    <text evidence="13">The sequence shown here is derived from an EMBL/GenBank/DDBJ whole genome shotgun (WGS) entry which is preliminary data.</text>
</comment>
<dbReference type="InterPro" id="IPR014710">
    <property type="entry name" value="RmlC-like_jellyroll"/>
</dbReference>
<evidence type="ECO:0000256" key="9">
    <source>
        <dbReference type="RuleBase" id="RU004190"/>
    </source>
</evidence>
<keyword evidence="6" id="KW-0547">Nucleotide-binding</keyword>
<evidence type="ECO:0000313" key="14">
    <source>
        <dbReference type="Proteomes" id="UP000294914"/>
    </source>
</evidence>
<dbReference type="InterPro" id="IPR051161">
    <property type="entry name" value="Mannose-6P_isomerase_type2"/>
</dbReference>
<keyword evidence="7" id="KW-0342">GTP-binding</keyword>
<keyword evidence="14" id="KW-1185">Reference proteome</keyword>
<dbReference type="GO" id="GO:0016853">
    <property type="term" value="F:isomerase activity"/>
    <property type="evidence" value="ECO:0007669"/>
    <property type="project" value="UniProtKB-KW"/>
</dbReference>
<keyword evidence="5 13" id="KW-0548">Nucleotidyltransferase</keyword>
<name>A0A4R8IP34_9GAMM</name>
<organism evidence="13 14">
    <name type="scientific">Thiohalophilus thiocyanatoxydans</name>
    <dbReference type="NCBI Taxonomy" id="381308"/>
    <lineage>
        <taxon>Bacteria</taxon>
        <taxon>Pseudomonadati</taxon>
        <taxon>Pseudomonadota</taxon>
        <taxon>Gammaproteobacteria</taxon>
        <taxon>Thiohalomonadales</taxon>
        <taxon>Thiohalophilaceae</taxon>
        <taxon>Thiohalophilus</taxon>
    </lineage>
</organism>
<dbReference type="Pfam" id="PF01050">
    <property type="entry name" value="MannoseP_isomer"/>
    <property type="match status" value="1"/>
</dbReference>
<dbReference type="InterPro" id="IPR029044">
    <property type="entry name" value="Nucleotide-diphossugar_trans"/>
</dbReference>
<evidence type="ECO:0000259" key="12">
    <source>
        <dbReference type="Pfam" id="PF22640"/>
    </source>
</evidence>
<evidence type="ECO:0000256" key="1">
    <source>
        <dbReference type="ARBA" id="ARBA00004823"/>
    </source>
</evidence>
<dbReference type="RefSeq" id="WP_134081837.1">
    <property type="nucleotide sequence ID" value="NZ_SOQX01000002.1"/>
</dbReference>
<dbReference type="GO" id="GO:0009298">
    <property type="term" value="P:GDP-mannose biosynthetic process"/>
    <property type="evidence" value="ECO:0007669"/>
    <property type="project" value="UniProtKB-UniPathway"/>
</dbReference>
<dbReference type="AlphaFoldDB" id="A0A4R8IP34"/>
<dbReference type="FunFam" id="2.60.120.10:FF:000032">
    <property type="entry name" value="Mannose-1-phosphate guanylyltransferase/mannose-6-phosphate isomerase"/>
    <property type="match status" value="1"/>
</dbReference>
<evidence type="ECO:0000256" key="7">
    <source>
        <dbReference type="ARBA" id="ARBA00023134"/>
    </source>
</evidence>
<dbReference type="GO" id="GO:0000271">
    <property type="term" value="P:polysaccharide biosynthetic process"/>
    <property type="evidence" value="ECO:0007669"/>
    <property type="project" value="InterPro"/>
</dbReference>
<evidence type="ECO:0000256" key="8">
    <source>
        <dbReference type="ARBA" id="ARBA00047343"/>
    </source>
</evidence>
<evidence type="ECO:0000256" key="6">
    <source>
        <dbReference type="ARBA" id="ARBA00022741"/>
    </source>
</evidence>
<dbReference type="InterPro" id="IPR049577">
    <property type="entry name" value="GMPP_N"/>
</dbReference>
<dbReference type="InterPro" id="IPR011051">
    <property type="entry name" value="RmlC_Cupin_sf"/>
</dbReference>
<dbReference type="CDD" id="cd02213">
    <property type="entry name" value="cupin_PMI_typeII_C"/>
    <property type="match status" value="1"/>
</dbReference>
<dbReference type="InterPro" id="IPR006375">
    <property type="entry name" value="Man1P_GuaTrfase/Man6P_Isoase"/>
</dbReference>
<dbReference type="Proteomes" id="UP000294914">
    <property type="component" value="Unassembled WGS sequence"/>
</dbReference>
<dbReference type="SUPFAM" id="SSF51182">
    <property type="entry name" value="RmlC-like cupins"/>
    <property type="match status" value="1"/>
</dbReference>
<dbReference type="EC" id="2.7.7.13" evidence="3"/>
<evidence type="ECO:0000313" key="13">
    <source>
        <dbReference type="EMBL" id="TDY02672.1"/>
    </source>
</evidence>
<sequence length="488" mass="54134">MPTLQPVILSGGTGSRLWPVSREHYPKQLLALFSEQTLIQDTVSRLEGLDRDTDELTMLPPIVVCNEEHRFFIAEQLRQIDCPPEAIILEPQGRNTAPALTLAALAIAEQDPETIMLVMPADHVILDQASFQASLRHGITQAGQGKLVTFGIEPVSAETGYGYIRKGESVDGNPVACTIDRFVEKPDQSTAESYLASGDYLWNSGMFMMQAGVWNRTIETCAPAIYNAVQQAFAGREDDRDFVRVDKTAFLASPGDSIDYAVMEKLTGESASTTLSPVVVPMSAGWSDIGIWSTLWEVSDKDPEGNVIKGDVYALDNEDCLLFSNQRHIATVGLKETIVVETADAILVADRNRSQDVKQIVDYLKGASRDEYLTHRKVYRPWGNYESIDAATRYQVKRITVAPGSALSLQMHHHRAEHWVVVTGTARVTRGEEEFLVTENESTFIPLGVKHRLENCGSIPLEIIEVQSGSYLGEDDIVRFEDIYGRKK</sequence>
<evidence type="ECO:0000259" key="11">
    <source>
        <dbReference type="Pfam" id="PF01050"/>
    </source>
</evidence>
<dbReference type="NCBIfam" id="TIGR01479">
    <property type="entry name" value="GMP_PMI"/>
    <property type="match status" value="1"/>
</dbReference>
<dbReference type="PANTHER" id="PTHR46390:SF1">
    <property type="entry name" value="MANNOSE-1-PHOSPHATE GUANYLYLTRANSFERASE"/>
    <property type="match status" value="1"/>
</dbReference>
<comment type="similarity">
    <text evidence="2 9">Belongs to the mannose-6-phosphate isomerase type 2 family.</text>
</comment>